<name>A0AC34GBP9_9BILA</name>
<evidence type="ECO:0000313" key="1">
    <source>
        <dbReference type="Proteomes" id="UP000887579"/>
    </source>
</evidence>
<reference evidence="2" key="1">
    <citation type="submission" date="2022-11" db="UniProtKB">
        <authorList>
            <consortium name="WormBaseParasite"/>
        </authorList>
    </citation>
    <scope>IDENTIFICATION</scope>
</reference>
<dbReference type="Proteomes" id="UP000887579">
    <property type="component" value="Unplaced"/>
</dbReference>
<organism evidence="1 2">
    <name type="scientific">Panagrolaimus sp. ES5</name>
    <dbReference type="NCBI Taxonomy" id="591445"/>
    <lineage>
        <taxon>Eukaryota</taxon>
        <taxon>Metazoa</taxon>
        <taxon>Ecdysozoa</taxon>
        <taxon>Nematoda</taxon>
        <taxon>Chromadorea</taxon>
        <taxon>Rhabditida</taxon>
        <taxon>Tylenchina</taxon>
        <taxon>Panagrolaimomorpha</taxon>
        <taxon>Panagrolaimoidea</taxon>
        <taxon>Panagrolaimidae</taxon>
        <taxon>Panagrolaimus</taxon>
    </lineage>
</organism>
<evidence type="ECO:0000313" key="2">
    <source>
        <dbReference type="WBParaSite" id="ES5_v2.g27054.t1"/>
    </source>
</evidence>
<accession>A0AC34GBP9</accession>
<dbReference type="WBParaSite" id="ES5_v2.g27054.t1">
    <property type="protein sequence ID" value="ES5_v2.g27054.t1"/>
    <property type="gene ID" value="ES5_v2.g27054"/>
</dbReference>
<protein>
    <submittedName>
        <fullName evidence="2">Uncharacterized protein</fullName>
    </submittedName>
</protein>
<proteinExistence type="predicted"/>
<sequence>MPNKQESQSGDAAASDAAEKIAAATAEENANKEE</sequence>